<sequence length="361" mass="38602">MPSLAPTLLALRRRLRAGAQRALGSYWQVLQCGIGAGAAWVLAQALWGQPYPVFACVAAVVSLGVTNSQRLHRVGELGVGVTLGVILGTLLTQVIGHGPVQIAVLVVLAMTLARFLDGGNLIVNQAALQALFISALPPQPGGGYGRWLDAMTGVVVAVVIAALLPQDARRDIRGRARAFTGQLADILEDTAEAVRRRDPVLGARALELARDTQPRLDRWAAAVTAASEVHRLTPLRRGRHEMPELARTQRGLDRATRNLRVAVRRVNTALEYDEQLPVSLAAALDEMAACIRAVHEPPFEGDPRPPAAELLQELAYRLGPAVLGAESLSATVVVAQLRSAVVDLLETMGMTRAEAHALLPR</sequence>
<name>A0ABV5LS05_9ACTN</name>
<dbReference type="Proteomes" id="UP001589748">
    <property type="component" value="Unassembled WGS sequence"/>
</dbReference>
<evidence type="ECO:0000313" key="7">
    <source>
        <dbReference type="EMBL" id="MFB9376859.1"/>
    </source>
</evidence>
<keyword evidence="3 5" id="KW-1133">Transmembrane helix</keyword>
<keyword evidence="8" id="KW-1185">Reference proteome</keyword>
<evidence type="ECO:0000259" key="6">
    <source>
        <dbReference type="Pfam" id="PF13515"/>
    </source>
</evidence>
<feature type="transmembrane region" description="Helical" evidence="5">
    <location>
        <begin position="144"/>
        <end position="164"/>
    </location>
</feature>
<dbReference type="EMBL" id="JBHMDM010000004">
    <property type="protein sequence ID" value="MFB9376859.1"/>
    <property type="molecule type" value="Genomic_DNA"/>
</dbReference>
<organism evidence="7 8">
    <name type="scientific">Kineococcus gynurae</name>
    <dbReference type="NCBI Taxonomy" id="452979"/>
    <lineage>
        <taxon>Bacteria</taxon>
        <taxon>Bacillati</taxon>
        <taxon>Actinomycetota</taxon>
        <taxon>Actinomycetes</taxon>
        <taxon>Kineosporiales</taxon>
        <taxon>Kineosporiaceae</taxon>
        <taxon>Kineococcus</taxon>
    </lineage>
</organism>
<feature type="transmembrane region" description="Helical" evidence="5">
    <location>
        <begin position="77"/>
        <end position="96"/>
    </location>
</feature>
<evidence type="ECO:0000256" key="5">
    <source>
        <dbReference type="SAM" id="Phobius"/>
    </source>
</evidence>
<evidence type="ECO:0000256" key="4">
    <source>
        <dbReference type="ARBA" id="ARBA00023136"/>
    </source>
</evidence>
<feature type="domain" description="Integral membrane bound transporter" evidence="6">
    <location>
        <begin position="39"/>
        <end position="160"/>
    </location>
</feature>
<keyword evidence="4 5" id="KW-0472">Membrane</keyword>
<evidence type="ECO:0000313" key="8">
    <source>
        <dbReference type="Proteomes" id="UP001589748"/>
    </source>
</evidence>
<protein>
    <submittedName>
        <fullName evidence="7">Aromatic acid exporter family protein</fullName>
    </submittedName>
</protein>
<accession>A0ABV5LS05</accession>
<comment type="caution">
    <text evidence="7">The sequence shown here is derived from an EMBL/GenBank/DDBJ whole genome shotgun (WGS) entry which is preliminary data.</text>
</comment>
<reference evidence="7 8" key="1">
    <citation type="submission" date="2024-09" db="EMBL/GenBank/DDBJ databases">
        <authorList>
            <person name="Sun Q."/>
            <person name="Mori K."/>
        </authorList>
    </citation>
    <scope>NUCLEOTIDE SEQUENCE [LARGE SCALE GENOMIC DNA]</scope>
    <source>
        <strain evidence="7 8">TISTR 1856</strain>
    </source>
</reference>
<dbReference type="Pfam" id="PF13515">
    <property type="entry name" value="FUSC_2"/>
    <property type="match status" value="1"/>
</dbReference>
<evidence type="ECO:0000256" key="1">
    <source>
        <dbReference type="ARBA" id="ARBA00004141"/>
    </source>
</evidence>
<evidence type="ECO:0000256" key="3">
    <source>
        <dbReference type="ARBA" id="ARBA00022989"/>
    </source>
</evidence>
<dbReference type="RefSeq" id="WP_380135635.1">
    <property type="nucleotide sequence ID" value="NZ_JBHLUI010000003.1"/>
</dbReference>
<proteinExistence type="predicted"/>
<keyword evidence="2 5" id="KW-0812">Transmembrane</keyword>
<comment type="subcellular location">
    <subcellularLocation>
        <location evidence="1">Membrane</location>
        <topology evidence="1">Multi-pass membrane protein</topology>
    </subcellularLocation>
</comment>
<gene>
    <name evidence="7" type="ORF">ACFFVI_07750</name>
</gene>
<dbReference type="InterPro" id="IPR049453">
    <property type="entry name" value="Memb_transporter_dom"/>
</dbReference>
<feature type="transmembrane region" description="Helical" evidence="5">
    <location>
        <begin position="49"/>
        <end position="65"/>
    </location>
</feature>
<evidence type="ECO:0000256" key="2">
    <source>
        <dbReference type="ARBA" id="ARBA00022692"/>
    </source>
</evidence>